<reference evidence="1" key="2">
    <citation type="submission" date="2023-02" db="EMBL/GenBank/DDBJ databases">
        <authorList>
            <person name="Swenson N.G."/>
            <person name="Wegrzyn J.L."/>
            <person name="Mcevoy S.L."/>
        </authorList>
    </citation>
    <scope>NUCLEOTIDE SEQUENCE</scope>
    <source>
        <strain evidence="1">91603</strain>
        <tissue evidence="1">Leaf</tissue>
    </source>
</reference>
<dbReference type="Pfam" id="PF03087">
    <property type="entry name" value="BPS1"/>
    <property type="match status" value="1"/>
</dbReference>
<comment type="caution">
    <text evidence="1">The sequence shown here is derived from an EMBL/GenBank/DDBJ whole genome shotgun (WGS) entry which is preliminary data.</text>
</comment>
<dbReference type="GO" id="GO:0048367">
    <property type="term" value="P:shoot system development"/>
    <property type="evidence" value="ECO:0007669"/>
    <property type="project" value="InterPro"/>
</dbReference>
<reference evidence="1" key="1">
    <citation type="journal article" date="2022" name="Plant J.">
        <title>Strategies of tolerance reflected in two North American maple genomes.</title>
        <authorList>
            <person name="McEvoy S.L."/>
            <person name="Sezen U.U."/>
            <person name="Trouern-Trend A."/>
            <person name="McMahon S.M."/>
            <person name="Schaberg P.G."/>
            <person name="Yang J."/>
            <person name="Wegrzyn J.L."/>
            <person name="Swenson N.G."/>
        </authorList>
    </citation>
    <scope>NUCLEOTIDE SEQUENCE</scope>
    <source>
        <strain evidence="1">91603</strain>
    </source>
</reference>
<gene>
    <name evidence="1" type="ORF">LWI28_003191</name>
</gene>
<dbReference type="GO" id="GO:0048364">
    <property type="term" value="P:root development"/>
    <property type="evidence" value="ECO:0007669"/>
    <property type="project" value="InterPro"/>
</dbReference>
<protein>
    <recommendedName>
        <fullName evidence="3">DUF241 domain protein</fullName>
    </recommendedName>
</protein>
<dbReference type="AlphaFoldDB" id="A0AAD5JSD7"/>
<name>A0AAD5JSD7_ACENE</name>
<dbReference type="PANTHER" id="PTHR33070:SF115">
    <property type="entry name" value="T23E18.15"/>
    <property type="match status" value="1"/>
</dbReference>
<dbReference type="EMBL" id="JAJSOW010000001">
    <property type="protein sequence ID" value="KAI9200139.1"/>
    <property type="molecule type" value="Genomic_DNA"/>
</dbReference>
<dbReference type="InterPro" id="IPR004320">
    <property type="entry name" value="BPS1_pln"/>
</dbReference>
<evidence type="ECO:0008006" key="3">
    <source>
        <dbReference type="Google" id="ProtNLM"/>
    </source>
</evidence>
<dbReference type="Proteomes" id="UP001064489">
    <property type="component" value="Chromosome 9"/>
</dbReference>
<accession>A0AAD5JSD7</accession>
<keyword evidence="2" id="KW-1185">Reference proteome</keyword>
<proteinExistence type="predicted"/>
<organism evidence="1 2">
    <name type="scientific">Acer negundo</name>
    <name type="common">Box elder</name>
    <dbReference type="NCBI Taxonomy" id="4023"/>
    <lineage>
        <taxon>Eukaryota</taxon>
        <taxon>Viridiplantae</taxon>
        <taxon>Streptophyta</taxon>
        <taxon>Embryophyta</taxon>
        <taxon>Tracheophyta</taxon>
        <taxon>Spermatophyta</taxon>
        <taxon>Magnoliopsida</taxon>
        <taxon>eudicotyledons</taxon>
        <taxon>Gunneridae</taxon>
        <taxon>Pentapetalae</taxon>
        <taxon>rosids</taxon>
        <taxon>malvids</taxon>
        <taxon>Sapindales</taxon>
        <taxon>Sapindaceae</taxon>
        <taxon>Hippocastanoideae</taxon>
        <taxon>Acereae</taxon>
        <taxon>Acer</taxon>
    </lineage>
</organism>
<evidence type="ECO:0000313" key="1">
    <source>
        <dbReference type="EMBL" id="KAI9200139.1"/>
    </source>
</evidence>
<dbReference type="PANTHER" id="PTHR33070">
    <property type="entry name" value="OS06G0725500 PROTEIN"/>
    <property type="match status" value="1"/>
</dbReference>
<evidence type="ECO:0000313" key="2">
    <source>
        <dbReference type="Proteomes" id="UP001064489"/>
    </source>
</evidence>
<sequence length="304" mass="34553">MEASIATTKASCHARTNSLPSRSHPLIVNVEDQLQRLRAASISLEATTSSTSILCQNLAGLKDLFDCVDNMLQLPLTRKALCNEQQDHKCVEDVLDGSLRLLDMCGNTRDVFSYAKSCTQELESSLRRRNVREFSLANEIDKYMISRKKVNKMVRKCSSNLKDNLQIISDQELVVVTIVDILREVESVSFRVFNSLLSFVSPYKARSKSSTGWFLVLKFIKSKRVSCKEQENEEEMILDSLEKLDCALYDLVWNKKGIDAMQLQKTQKGLQALESTMQEIEEGLECVFRCLIKTRVSLLNVLNH</sequence>